<gene>
    <name evidence="3" type="ORF">PHMEG_00011707</name>
</gene>
<dbReference type="OrthoDB" id="117083at2759"/>
<keyword evidence="1" id="KW-0812">Transmembrane</keyword>
<evidence type="ECO:0000256" key="2">
    <source>
        <dbReference type="SAM" id="SignalP"/>
    </source>
</evidence>
<dbReference type="EMBL" id="NBNE01001267">
    <property type="protein sequence ID" value="OWZ14767.1"/>
    <property type="molecule type" value="Genomic_DNA"/>
</dbReference>
<name>A0A225WCP5_9STRA</name>
<feature type="transmembrane region" description="Helical" evidence="1">
    <location>
        <begin position="136"/>
        <end position="158"/>
    </location>
</feature>
<keyword evidence="2" id="KW-0732">Signal</keyword>
<keyword evidence="1" id="KW-0472">Membrane</keyword>
<keyword evidence="1" id="KW-1133">Transmembrane helix</keyword>
<feature type="chain" id="PRO_5013325087" evidence="2">
    <location>
        <begin position="24"/>
        <end position="169"/>
    </location>
</feature>
<evidence type="ECO:0000313" key="3">
    <source>
        <dbReference type="EMBL" id="OWZ14767.1"/>
    </source>
</evidence>
<proteinExistence type="predicted"/>
<dbReference type="Proteomes" id="UP000198211">
    <property type="component" value="Unassembled WGS sequence"/>
</dbReference>
<organism evidence="3 4">
    <name type="scientific">Phytophthora megakarya</name>
    <dbReference type="NCBI Taxonomy" id="4795"/>
    <lineage>
        <taxon>Eukaryota</taxon>
        <taxon>Sar</taxon>
        <taxon>Stramenopiles</taxon>
        <taxon>Oomycota</taxon>
        <taxon>Peronosporomycetes</taxon>
        <taxon>Peronosporales</taxon>
        <taxon>Peronosporaceae</taxon>
        <taxon>Phytophthora</taxon>
    </lineage>
</organism>
<reference evidence="4" key="1">
    <citation type="submission" date="2017-03" db="EMBL/GenBank/DDBJ databases">
        <title>Phytopthora megakarya and P. palmivora, two closely related causual agents of cacao black pod achieved similar genome size and gene model numbers by different mechanisms.</title>
        <authorList>
            <person name="Ali S."/>
            <person name="Shao J."/>
            <person name="Larry D.J."/>
            <person name="Kronmiller B."/>
            <person name="Shen D."/>
            <person name="Strem M.D."/>
            <person name="Melnick R.L."/>
            <person name="Guiltinan M.J."/>
            <person name="Tyler B.M."/>
            <person name="Meinhardt L.W."/>
            <person name="Bailey B.A."/>
        </authorList>
    </citation>
    <scope>NUCLEOTIDE SEQUENCE [LARGE SCALE GENOMIC DNA]</scope>
    <source>
        <strain evidence="4">zdho120</strain>
    </source>
</reference>
<sequence>MRRSAILLFVVIIFVASSVDVTAGDNAIRTQSYLTDPQAFEGANTARSLKSTADNDEARAGAIANAVTKLKSLLRITPKNMQAAKNNPKGANEAITHVNTIIGKGKTSTELTPQKVKALETYAKSNPDKWYAMAYYLNYVFGIGLVAFLLYGTFYLGWRPLGLGGPRVN</sequence>
<protein>
    <submittedName>
        <fullName evidence="3">RxLR effector protein</fullName>
    </submittedName>
</protein>
<evidence type="ECO:0000256" key="1">
    <source>
        <dbReference type="SAM" id="Phobius"/>
    </source>
</evidence>
<accession>A0A225WCP5</accession>
<feature type="signal peptide" evidence="2">
    <location>
        <begin position="1"/>
        <end position="23"/>
    </location>
</feature>
<keyword evidence="4" id="KW-1185">Reference proteome</keyword>
<comment type="caution">
    <text evidence="3">The sequence shown here is derived from an EMBL/GenBank/DDBJ whole genome shotgun (WGS) entry which is preliminary data.</text>
</comment>
<evidence type="ECO:0000313" key="4">
    <source>
        <dbReference type="Proteomes" id="UP000198211"/>
    </source>
</evidence>
<dbReference type="AlphaFoldDB" id="A0A225WCP5"/>